<dbReference type="AlphaFoldDB" id="A0A9P5V6G5"/>
<name>A0A9P5V6G5_9FUNG</name>
<reference evidence="1" key="1">
    <citation type="journal article" date="2020" name="Fungal Divers.">
        <title>Resolving the Mortierellaceae phylogeny through synthesis of multi-gene phylogenetics and phylogenomics.</title>
        <authorList>
            <person name="Vandepol N."/>
            <person name="Liber J."/>
            <person name="Desiro A."/>
            <person name="Na H."/>
            <person name="Kennedy M."/>
            <person name="Barry K."/>
            <person name="Grigoriev I.V."/>
            <person name="Miller A.N."/>
            <person name="O'Donnell K."/>
            <person name="Stajich J.E."/>
            <person name="Bonito G."/>
        </authorList>
    </citation>
    <scope>NUCLEOTIDE SEQUENCE</scope>
    <source>
        <strain evidence="1">NRRL 6426</strain>
    </source>
</reference>
<accession>A0A9P5V6G5</accession>
<gene>
    <name evidence="1" type="ORF">BG015_001462</name>
</gene>
<comment type="caution">
    <text evidence="1">The sequence shown here is derived from an EMBL/GenBank/DDBJ whole genome shotgun (WGS) entry which is preliminary data.</text>
</comment>
<proteinExistence type="predicted"/>
<dbReference type="EMBL" id="JAAAUQ010001263">
    <property type="protein sequence ID" value="KAF9140945.1"/>
    <property type="molecule type" value="Genomic_DNA"/>
</dbReference>
<dbReference type="OrthoDB" id="610608at2759"/>
<keyword evidence="2" id="KW-1185">Reference proteome</keyword>
<protein>
    <submittedName>
        <fullName evidence="1">Uncharacterized protein</fullName>
    </submittedName>
</protein>
<dbReference type="Proteomes" id="UP000748756">
    <property type="component" value="Unassembled WGS sequence"/>
</dbReference>
<evidence type="ECO:0000313" key="2">
    <source>
        <dbReference type="Proteomes" id="UP000748756"/>
    </source>
</evidence>
<organism evidence="1 2">
    <name type="scientific">Linnemannia schmuckeri</name>
    <dbReference type="NCBI Taxonomy" id="64567"/>
    <lineage>
        <taxon>Eukaryota</taxon>
        <taxon>Fungi</taxon>
        <taxon>Fungi incertae sedis</taxon>
        <taxon>Mucoromycota</taxon>
        <taxon>Mortierellomycotina</taxon>
        <taxon>Mortierellomycetes</taxon>
        <taxon>Mortierellales</taxon>
        <taxon>Mortierellaceae</taxon>
        <taxon>Linnemannia</taxon>
    </lineage>
</organism>
<evidence type="ECO:0000313" key="1">
    <source>
        <dbReference type="EMBL" id="KAF9140945.1"/>
    </source>
</evidence>
<sequence>MTATLDIVIANERGIAVPYNIEESVSNPLDCISHQLGYSTSTSNETKIPKAMVAKPKTACVISSVIHKGLKRPAERILAVPDAIHYMGNLEVSVVIIYKHAARGEYPVNMSMDMRFIKSSDQIMPYVHNRDPGTIFCTLEILSAAKTKGFGDFSAMLTQHWISGYKVSKQDRS</sequence>